<dbReference type="PROSITE" id="PS51319">
    <property type="entry name" value="TFIIS_N"/>
    <property type="match status" value="1"/>
</dbReference>
<feature type="compositionally biased region" description="Basic residues" evidence="4">
    <location>
        <begin position="336"/>
        <end position="346"/>
    </location>
</feature>
<protein>
    <submittedName>
        <fullName evidence="7 8">Transcription elongation factor B polypeptide 3-like isoform X1</fullName>
    </submittedName>
</protein>
<organism evidence="6 7">
    <name type="scientific">Polistes dominula</name>
    <name type="common">European paper wasp</name>
    <name type="synonym">Vespa dominula</name>
    <dbReference type="NCBI Taxonomy" id="743375"/>
    <lineage>
        <taxon>Eukaryota</taxon>
        <taxon>Metazoa</taxon>
        <taxon>Ecdysozoa</taxon>
        <taxon>Arthropoda</taxon>
        <taxon>Hexapoda</taxon>
        <taxon>Insecta</taxon>
        <taxon>Pterygota</taxon>
        <taxon>Neoptera</taxon>
        <taxon>Endopterygota</taxon>
        <taxon>Hymenoptera</taxon>
        <taxon>Apocrita</taxon>
        <taxon>Aculeata</taxon>
        <taxon>Vespoidea</taxon>
        <taxon>Vespidae</taxon>
        <taxon>Polistinae</taxon>
        <taxon>Polistini</taxon>
        <taxon>Polistes</taxon>
    </lineage>
</organism>
<dbReference type="Gene3D" id="6.10.250.3180">
    <property type="match status" value="1"/>
</dbReference>
<name>A0ABM1ICM6_POLDO</name>
<evidence type="ECO:0000259" key="5">
    <source>
        <dbReference type="PROSITE" id="PS51319"/>
    </source>
</evidence>
<dbReference type="Pfam" id="PF08711">
    <property type="entry name" value="Med26"/>
    <property type="match status" value="1"/>
</dbReference>
<dbReference type="InterPro" id="IPR003617">
    <property type="entry name" value="TFIIS/CRSP70_N_sub"/>
</dbReference>
<keyword evidence="6" id="KW-1185">Reference proteome</keyword>
<dbReference type="RefSeq" id="XP_015177963.1">
    <property type="nucleotide sequence ID" value="XM_015322477.1"/>
</dbReference>
<dbReference type="InterPro" id="IPR035441">
    <property type="entry name" value="TFIIS/LEDGF_dom_sf"/>
</dbReference>
<feature type="compositionally biased region" description="Basic and acidic residues" evidence="4">
    <location>
        <begin position="203"/>
        <end position="226"/>
    </location>
</feature>
<evidence type="ECO:0000313" key="8">
    <source>
        <dbReference type="RefSeq" id="XP_015177964.1"/>
    </source>
</evidence>
<feature type="compositionally biased region" description="Basic and acidic residues" evidence="4">
    <location>
        <begin position="273"/>
        <end position="335"/>
    </location>
</feature>
<dbReference type="Proteomes" id="UP000694924">
    <property type="component" value="Unplaced"/>
</dbReference>
<feature type="compositionally biased region" description="Basic and acidic residues" evidence="4">
    <location>
        <begin position="407"/>
        <end position="436"/>
    </location>
</feature>
<evidence type="ECO:0000313" key="7">
    <source>
        <dbReference type="RefSeq" id="XP_015177963.1"/>
    </source>
</evidence>
<dbReference type="RefSeq" id="XP_015177964.1">
    <property type="nucleotide sequence ID" value="XM_015322478.1"/>
</dbReference>
<dbReference type="Pfam" id="PF06881">
    <property type="entry name" value="Elongin_A"/>
    <property type="match status" value="1"/>
</dbReference>
<dbReference type="Gene3D" id="1.20.930.10">
    <property type="entry name" value="Conserved domain common to transcription factors TFIIS, elongin A, CRSP70"/>
    <property type="match status" value="1"/>
</dbReference>
<evidence type="ECO:0000256" key="3">
    <source>
        <dbReference type="PROSITE-ProRule" id="PRU00649"/>
    </source>
</evidence>
<dbReference type="SUPFAM" id="SSF47676">
    <property type="entry name" value="Conserved domain common to transcription factors TFIIS, elongin A, CRSP70"/>
    <property type="match status" value="1"/>
</dbReference>
<dbReference type="InterPro" id="IPR010684">
    <property type="entry name" value="RNA_pol_II_trans_fac_SIII_A"/>
</dbReference>
<evidence type="ECO:0000256" key="1">
    <source>
        <dbReference type="ARBA" id="ARBA00004123"/>
    </source>
</evidence>
<evidence type="ECO:0000256" key="4">
    <source>
        <dbReference type="SAM" id="MobiDB-lite"/>
    </source>
</evidence>
<dbReference type="GeneID" id="107067198"/>
<keyword evidence="2 3" id="KW-0539">Nucleus</keyword>
<feature type="domain" description="TFIIS N-terminal" evidence="5">
    <location>
        <begin position="3"/>
        <end position="79"/>
    </location>
</feature>
<accession>A0ABM1ICM6</accession>
<dbReference type="PANTHER" id="PTHR15141">
    <property type="entry name" value="TRANSCRIPTION ELONGATION FACTOR B POLYPEPTIDE 3"/>
    <property type="match status" value="1"/>
</dbReference>
<evidence type="ECO:0000256" key="2">
    <source>
        <dbReference type="ARBA" id="ARBA00023242"/>
    </source>
</evidence>
<feature type="compositionally biased region" description="Acidic residues" evidence="4">
    <location>
        <begin position="78"/>
        <end position="90"/>
    </location>
</feature>
<dbReference type="PANTHER" id="PTHR15141:SF76">
    <property type="entry name" value="TRANSCRIPTION ELONGATION FACTOR B POLYPEPTIDE 3"/>
    <property type="match status" value="1"/>
</dbReference>
<feature type="compositionally biased region" description="Polar residues" evidence="4">
    <location>
        <begin position="257"/>
        <end position="272"/>
    </location>
</feature>
<dbReference type="SMART" id="SM00509">
    <property type="entry name" value="TFS2N"/>
    <property type="match status" value="1"/>
</dbReference>
<feature type="compositionally biased region" description="Basic and acidic residues" evidence="4">
    <location>
        <begin position="108"/>
        <end position="149"/>
    </location>
</feature>
<feature type="region of interest" description="Disordered" evidence="4">
    <location>
        <begin position="78"/>
        <end position="443"/>
    </location>
</feature>
<proteinExistence type="predicted"/>
<dbReference type="InterPro" id="IPR017923">
    <property type="entry name" value="TFIIS_N"/>
</dbReference>
<feature type="compositionally biased region" description="Polar residues" evidence="4">
    <location>
        <begin position="469"/>
        <end position="507"/>
    </location>
</feature>
<sequence length="780" mass="88459">MSSVVEKIRHCQRNIKKYSDKEEKMLHYIQRLYNLPVTVQHLQDTGVGRTVNGLRKYEGGVGDASRALVAKWKAMVADEETSEGEDDEACVPDVSECYDRPESPMLKKKQEADSTVKISRHEEKVDKNEISEHSSKHSNKHDIKGKSENESNVNKESSKTLKHESQKEKHDKSHSKHESRDNKRSYSNDPKSSSSSSSTHVKKSTDKSSSHSNKLDSTTDKQDEYNKKRKLDNCNSGKKKYKKPKLSENESDDDRTSSYNTDKQNVNDFQTELNKKTHIEVKQEDVNKVESKKDKSKSREKVKSSSSSKEEKVHDDKSKKKSEESKEKQKTDSHRSSKSSKSKSHHSSSSSRDHAKDKDKDKDKAKDKDKDKDKDKGKDRDKDKDKDKSKRKENEERRHKHQSKSSSDSKESKSDSKESKSGSKESKEKVKIKQEINGDEGIDCNSGASFAEALGMCTVAPGSKRRHNNSPNLNSSKGFKSETNVSSTLNNKKQSSTKPEATSSDSLNPLPLLASNVKLEPLSVNLASTLPEISPNYKPLSYINPVHRKEEDKTLTDVIHVKNQRTKVYSGNKTGYTSVPSLYEICIRVLIENIDALEFTGGVPYDIIKPVLERATADQLYMLEHHNPYLIEDTDSLWQFHCNREFRNKQRQEMESWREMYMRCLDEREEKLKTLTANIKQSIDKTVPLRSAKLAYVDNVVKPPRNILKKQAKYGTNSIPTSTSDLKKKLIVGGGPNAATNISVPPPPMNRVKPSSSMVKKTKAPLMAKALQLIKGRYKR</sequence>
<dbReference type="InterPro" id="IPR051870">
    <property type="entry name" value="Elongin-A_domain"/>
</dbReference>
<evidence type="ECO:0000313" key="6">
    <source>
        <dbReference type="Proteomes" id="UP000694924"/>
    </source>
</evidence>
<gene>
    <name evidence="7 8" type="primary">LOC107067198</name>
</gene>
<feature type="compositionally biased region" description="Low complexity" evidence="4">
    <location>
        <begin position="187"/>
        <end position="199"/>
    </location>
</feature>
<feature type="compositionally biased region" description="Basic and acidic residues" evidence="4">
    <location>
        <begin position="351"/>
        <end position="397"/>
    </location>
</feature>
<feature type="compositionally biased region" description="Basic and acidic residues" evidence="4">
    <location>
        <begin position="156"/>
        <end position="186"/>
    </location>
</feature>
<comment type="subcellular location">
    <subcellularLocation>
        <location evidence="1 3">Nucleus</location>
    </subcellularLocation>
</comment>
<feature type="region of interest" description="Disordered" evidence="4">
    <location>
        <begin position="461"/>
        <end position="510"/>
    </location>
</feature>
<reference evidence="7 8" key="1">
    <citation type="submission" date="2025-05" db="UniProtKB">
        <authorList>
            <consortium name="RefSeq"/>
        </authorList>
    </citation>
    <scope>IDENTIFICATION</scope>
    <source>
        <tissue evidence="7 8">Whole body</tissue>
    </source>
</reference>